<keyword evidence="5" id="KW-0677">Repeat</keyword>
<dbReference type="PROSITE" id="PS50920">
    <property type="entry name" value="SOLCAR"/>
    <property type="match status" value="3"/>
</dbReference>
<evidence type="ECO:0000256" key="4">
    <source>
        <dbReference type="ARBA" id="ARBA00022692"/>
    </source>
</evidence>
<evidence type="ECO:0000256" key="6">
    <source>
        <dbReference type="ARBA" id="ARBA00022989"/>
    </source>
</evidence>
<evidence type="ECO:0000256" key="8">
    <source>
        <dbReference type="ARBA" id="ARBA00023136"/>
    </source>
</evidence>
<dbReference type="OMA" id="TRNPFQV"/>
<gene>
    <name evidence="11" type="ORF">GSBLH_T00004609001</name>
</gene>
<dbReference type="Proteomes" id="UP000008312">
    <property type="component" value="Unassembled WGS sequence"/>
</dbReference>
<evidence type="ECO:0000256" key="9">
    <source>
        <dbReference type="PROSITE-ProRule" id="PRU00282"/>
    </source>
</evidence>
<reference evidence="11" key="1">
    <citation type="submission" date="2010-02" db="EMBL/GenBank/DDBJ databases">
        <title>Sequencing and annotation of the Blastocystis hominis genome.</title>
        <authorList>
            <person name="Wincker P."/>
        </authorList>
    </citation>
    <scope>NUCLEOTIDE SEQUENCE</scope>
    <source>
        <strain evidence="11">Singapore isolate B</strain>
    </source>
</reference>
<protein>
    <recommendedName>
        <fullName evidence="13">Mitochondrial carrier protein</fullName>
    </recommendedName>
</protein>
<organism evidence="11">
    <name type="scientific">Blastocystis hominis</name>
    <dbReference type="NCBI Taxonomy" id="12968"/>
    <lineage>
        <taxon>Eukaryota</taxon>
        <taxon>Sar</taxon>
        <taxon>Stramenopiles</taxon>
        <taxon>Bigyra</taxon>
        <taxon>Opalozoa</taxon>
        <taxon>Opalinata</taxon>
        <taxon>Blastocystidae</taxon>
        <taxon>Blastocystis</taxon>
    </lineage>
</organism>
<accession>D8MA59</accession>
<evidence type="ECO:0000256" key="1">
    <source>
        <dbReference type="ARBA" id="ARBA00004225"/>
    </source>
</evidence>
<dbReference type="GO" id="GO:0000064">
    <property type="term" value="F:L-ornithine transmembrane transporter activity"/>
    <property type="evidence" value="ECO:0007669"/>
    <property type="project" value="TreeGrafter"/>
</dbReference>
<keyword evidence="7" id="KW-0496">Mitochondrion</keyword>
<evidence type="ECO:0000313" key="11">
    <source>
        <dbReference type="EMBL" id="CBK24948.2"/>
    </source>
</evidence>
<keyword evidence="12" id="KW-1185">Reference proteome</keyword>
<evidence type="ECO:0000256" key="2">
    <source>
        <dbReference type="ARBA" id="ARBA00006375"/>
    </source>
</evidence>
<dbReference type="GO" id="GO:1990575">
    <property type="term" value="P:mitochondrial L-ornithine transmembrane transport"/>
    <property type="evidence" value="ECO:0007669"/>
    <property type="project" value="TreeGrafter"/>
</dbReference>
<keyword evidence="4 9" id="KW-0812">Transmembrane</keyword>
<dbReference type="Pfam" id="PF00153">
    <property type="entry name" value="Mito_carr"/>
    <property type="match status" value="3"/>
</dbReference>
<dbReference type="InterPro" id="IPR018108">
    <property type="entry name" value="MCP_transmembrane"/>
</dbReference>
<name>D8MA59_BLAHO</name>
<feature type="repeat" description="Solcar" evidence="9">
    <location>
        <begin position="165"/>
        <end position="250"/>
    </location>
</feature>
<dbReference type="OrthoDB" id="14252at2759"/>
<keyword evidence="6" id="KW-1133">Transmembrane helix</keyword>
<dbReference type="Gene3D" id="1.50.40.10">
    <property type="entry name" value="Mitochondrial carrier domain"/>
    <property type="match status" value="1"/>
</dbReference>
<evidence type="ECO:0000256" key="10">
    <source>
        <dbReference type="RuleBase" id="RU000488"/>
    </source>
</evidence>
<dbReference type="PANTHER" id="PTHR45624:SF12">
    <property type="entry name" value="MITOCHONDRIAL ORNITHINE TRANSPORTER 1"/>
    <property type="match status" value="1"/>
</dbReference>
<sequence>MQVVDPGKYSSSLDCMKKTVAEYGFRGLYRGVQFPLIGSLAENGLTFISYGFFKRLCGVKGTKHITFSQMLFSSMGSGATISLLLTPVELLKCRLQIEQSQPKSVAKTTSLGVIRNVLKTDGFTGLFRGLSLTLLREVPGTSIWMIVYELSLKPFIRKGYTRSTIPLFGIIAAGSISGATYWASIYPIDTIKSILQTDTTLYKQAKGNRWAVVARSLGVRGMFRGLGCTLIRAVPANAVLFLSFEYAYRVFNSFF</sequence>
<dbReference type="AlphaFoldDB" id="D8MA59"/>
<dbReference type="InterPro" id="IPR023395">
    <property type="entry name" value="MCP_dom_sf"/>
</dbReference>
<comment type="subcellular location">
    <subcellularLocation>
        <location evidence="1">Mitochondrion membrane</location>
        <topology evidence="1">Multi-pass membrane protein</topology>
    </subcellularLocation>
</comment>
<dbReference type="InParanoid" id="D8MA59"/>
<dbReference type="InterPro" id="IPR050567">
    <property type="entry name" value="Mitochondrial_Carrier"/>
</dbReference>
<evidence type="ECO:0000256" key="7">
    <source>
        <dbReference type="ARBA" id="ARBA00023128"/>
    </source>
</evidence>
<comment type="similarity">
    <text evidence="2 10">Belongs to the mitochondrial carrier (TC 2.A.29) family.</text>
</comment>
<dbReference type="GO" id="GO:0031966">
    <property type="term" value="C:mitochondrial membrane"/>
    <property type="evidence" value="ECO:0007669"/>
    <property type="project" value="UniProtKB-SubCell"/>
</dbReference>
<keyword evidence="3 10" id="KW-0813">Transport</keyword>
<dbReference type="EMBL" id="FN668689">
    <property type="protein sequence ID" value="CBK24948.2"/>
    <property type="molecule type" value="Genomic_DNA"/>
</dbReference>
<dbReference type="PANTHER" id="PTHR45624">
    <property type="entry name" value="MITOCHONDRIAL BASIC AMINO ACIDS TRANSPORTER-RELATED"/>
    <property type="match status" value="1"/>
</dbReference>
<proteinExistence type="inferred from homology"/>
<evidence type="ECO:0000256" key="5">
    <source>
        <dbReference type="ARBA" id="ARBA00022737"/>
    </source>
</evidence>
<dbReference type="SUPFAM" id="SSF103506">
    <property type="entry name" value="Mitochondrial carrier"/>
    <property type="match status" value="1"/>
</dbReference>
<dbReference type="GeneID" id="24921627"/>
<evidence type="ECO:0000256" key="3">
    <source>
        <dbReference type="ARBA" id="ARBA00022448"/>
    </source>
</evidence>
<dbReference type="RefSeq" id="XP_012898996.1">
    <property type="nucleotide sequence ID" value="XM_013043542.1"/>
</dbReference>
<feature type="repeat" description="Solcar" evidence="9">
    <location>
        <begin position="65"/>
        <end position="154"/>
    </location>
</feature>
<evidence type="ECO:0000313" key="12">
    <source>
        <dbReference type="Proteomes" id="UP000008312"/>
    </source>
</evidence>
<evidence type="ECO:0008006" key="13">
    <source>
        <dbReference type="Google" id="ProtNLM"/>
    </source>
</evidence>
<feature type="repeat" description="Solcar" evidence="9">
    <location>
        <begin position="1"/>
        <end position="56"/>
    </location>
</feature>
<keyword evidence="8 9" id="KW-0472">Membrane</keyword>